<proteinExistence type="predicted"/>
<evidence type="ECO:0000313" key="1">
    <source>
        <dbReference type="EMBL" id="EAZ79569.2"/>
    </source>
</evidence>
<dbReference type="EMBL" id="CM001023">
    <property type="protein sequence ID" value="EAZ79569.2"/>
    <property type="molecule type" value="Genomic_DNA"/>
</dbReference>
<sequence>MHVPIVFRPLKVVPIIEVLYYKLVLMLVKNVQMNAANISMIIVRNVPIPAELVWKNVNL</sequence>
<reference evidence="1 2" key="1">
    <citation type="journal article" date="2011" name="J. Bacteriol.">
        <title>Complete genome sequence of Algoriphagus sp. PR1, bacterial prey of a colony-forming choanoflagellate.</title>
        <authorList>
            <person name="Alegado R.A."/>
            <person name="Ferriera S."/>
            <person name="Nusbaum C."/>
            <person name="Young S.K."/>
            <person name="Zeng Q."/>
            <person name="Imamovic A."/>
            <person name="Fairclough S.R."/>
            <person name="King N."/>
        </authorList>
    </citation>
    <scope>NUCLEOTIDE SEQUENCE [LARGE SCALE GENOMIC DNA]</scope>
    <source>
        <strain evidence="1 2">PR1</strain>
    </source>
</reference>
<accession>A3I1A3</accession>
<evidence type="ECO:0000313" key="2">
    <source>
        <dbReference type="Proteomes" id="UP000003919"/>
    </source>
</evidence>
<protein>
    <submittedName>
        <fullName evidence="1">Ferredoxin</fullName>
    </submittedName>
</protein>
<name>A3I1A3_9BACT</name>
<gene>
    <name evidence="1" type="ORF">ALPR1_08093</name>
</gene>
<dbReference type="HOGENOM" id="CLU_2949950_0_0_10"/>
<dbReference type="EMBL" id="AAXU02000001">
    <property type="protein sequence ID" value="EAZ79569.2"/>
    <property type="molecule type" value="Genomic_DNA"/>
</dbReference>
<dbReference type="AlphaFoldDB" id="A3I1A3"/>
<organism evidence="1 2">
    <name type="scientific">Algoriphagus machipongonensis</name>
    <dbReference type="NCBI Taxonomy" id="388413"/>
    <lineage>
        <taxon>Bacteria</taxon>
        <taxon>Pseudomonadati</taxon>
        <taxon>Bacteroidota</taxon>
        <taxon>Cytophagia</taxon>
        <taxon>Cytophagales</taxon>
        <taxon>Cyclobacteriaceae</taxon>
        <taxon>Algoriphagus</taxon>
    </lineage>
</organism>
<dbReference type="Proteomes" id="UP000003919">
    <property type="component" value="Chromosome"/>
</dbReference>
<keyword evidence="2" id="KW-1185">Reference proteome</keyword>
<comment type="caution">
    <text evidence="1">The sequence shown here is derived from an EMBL/GenBank/DDBJ whole genome shotgun (WGS) entry which is preliminary data.</text>
</comment>